<dbReference type="OrthoDB" id="1797494at2"/>
<gene>
    <name evidence="4" type="ORF">DESME_13705</name>
</gene>
<evidence type="ECO:0000313" key="5">
    <source>
        <dbReference type="Proteomes" id="UP000010847"/>
    </source>
</evidence>
<evidence type="ECO:0000256" key="1">
    <source>
        <dbReference type="SAM" id="MobiDB-lite"/>
    </source>
</evidence>
<name>W0ECU7_9FIRM</name>
<accession>W0ECU7</accession>
<feature type="signal peptide" evidence="2">
    <location>
        <begin position="1"/>
        <end position="25"/>
    </location>
</feature>
<dbReference type="EMBL" id="CP007032">
    <property type="protein sequence ID" value="AHF08670.1"/>
    <property type="molecule type" value="Genomic_DNA"/>
</dbReference>
<evidence type="ECO:0000256" key="2">
    <source>
        <dbReference type="SAM" id="SignalP"/>
    </source>
</evidence>
<feature type="compositionally biased region" description="Low complexity" evidence="1">
    <location>
        <begin position="299"/>
        <end position="315"/>
    </location>
</feature>
<keyword evidence="2" id="KW-0732">Signal</keyword>
<dbReference type="Proteomes" id="UP000010847">
    <property type="component" value="Chromosome"/>
</dbReference>
<dbReference type="Pfam" id="PF18915">
    <property type="entry name" value="DUF5667"/>
    <property type="match status" value="1"/>
</dbReference>
<protein>
    <recommendedName>
        <fullName evidence="3">DUF5667 domain-containing protein</fullName>
    </recommendedName>
</protein>
<dbReference type="AlphaFoldDB" id="W0ECU7"/>
<dbReference type="KEGG" id="dmt:DESME_13705"/>
<keyword evidence="5" id="KW-1185">Reference proteome</keyword>
<dbReference type="STRING" id="871968.DESME_13705"/>
<feature type="domain" description="DUF5667" evidence="3">
    <location>
        <begin position="79"/>
        <end position="191"/>
    </location>
</feature>
<feature type="region of interest" description="Disordered" evidence="1">
    <location>
        <begin position="36"/>
        <end position="80"/>
    </location>
</feature>
<dbReference type="eggNOG" id="ENOG5032DSV">
    <property type="taxonomic scope" value="Bacteria"/>
</dbReference>
<feature type="compositionally biased region" description="Basic and acidic residues" evidence="1">
    <location>
        <begin position="208"/>
        <end position="224"/>
    </location>
</feature>
<dbReference type="RefSeq" id="WP_006715781.1">
    <property type="nucleotide sequence ID" value="NZ_CP007032.1"/>
</dbReference>
<dbReference type="InterPro" id="IPR043725">
    <property type="entry name" value="DUF5667"/>
</dbReference>
<evidence type="ECO:0000259" key="3">
    <source>
        <dbReference type="Pfam" id="PF18915"/>
    </source>
</evidence>
<feature type="chain" id="PRO_5004787531" description="DUF5667 domain-containing protein" evidence="2">
    <location>
        <begin position="26"/>
        <end position="339"/>
    </location>
</feature>
<proteinExistence type="predicted"/>
<feature type="compositionally biased region" description="Low complexity" evidence="1">
    <location>
        <begin position="36"/>
        <end position="60"/>
    </location>
</feature>
<feature type="compositionally biased region" description="Low complexity" evidence="1">
    <location>
        <begin position="225"/>
        <end position="243"/>
    </location>
</feature>
<reference evidence="4 5" key="1">
    <citation type="submission" date="2013-12" db="EMBL/GenBank/DDBJ databases">
        <authorList>
            <consortium name="DOE Joint Genome Institute"/>
            <person name="Smidt H."/>
            <person name="Huntemann M."/>
            <person name="Han J."/>
            <person name="Chen A."/>
            <person name="Kyrpides N."/>
            <person name="Mavromatis K."/>
            <person name="Markowitz V."/>
            <person name="Palaniappan K."/>
            <person name="Ivanova N."/>
            <person name="Schaumberg A."/>
            <person name="Pati A."/>
            <person name="Liolios K."/>
            <person name="Nordberg H.P."/>
            <person name="Cantor M.N."/>
            <person name="Hua S.X."/>
            <person name="Woyke T."/>
        </authorList>
    </citation>
    <scope>NUCLEOTIDE SEQUENCE [LARGE SCALE GENOMIC DNA]</scope>
    <source>
        <strain evidence="5">DSM 15288</strain>
    </source>
</reference>
<feature type="compositionally biased region" description="Basic and acidic residues" evidence="1">
    <location>
        <begin position="319"/>
        <end position="339"/>
    </location>
</feature>
<dbReference type="HOGENOM" id="CLU_054923_0_0_9"/>
<feature type="region of interest" description="Disordered" evidence="1">
    <location>
        <begin position="208"/>
        <end position="249"/>
    </location>
</feature>
<organism evidence="4 5">
    <name type="scientific">Desulfitobacterium metallireducens DSM 15288</name>
    <dbReference type="NCBI Taxonomy" id="871968"/>
    <lineage>
        <taxon>Bacteria</taxon>
        <taxon>Bacillati</taxon>
        <taxon>Bacillota</taxon>
        <taxon>Clostridia</taxon>
        <taxon>Eubacteriales</taxon>
        <taxon>Desulfitobacteriaceae</taxon>
        <taxon>Desulfitobacterium</taxon>
    </lineage>
</organism>
<feature type="region of interest" description="Disordered" evidence="1">
    <location>
        <begin position="274"/>
        <end position="339"/>
    </location>
</feature>
<sequence length="339" mass="37247">MKKHIALALTAALLSFPVAPGLVMAETLPTGTSTVTLTTTQSSDPSTVTSSTQTDATVTTEDPAATTVQDQNGETVDPGTLPDSPLYWFETLIGKLQVALTFDPVKKAEVVEQQAVENLAEAKVMIEKGDMDKAEKTLTVYNEKIEQAQMFLDQVKDPNSETAQKVQAALTQVNSNNMVVLGNLLEKLPPQAAQKLALNIVRSVEKAVTKAEKMDGRTDDRDNTADSTTTTTVQTSNVDNTTNMTETQNQAQLKKQEKQALEQFQVDLGLKKAEHITNGNESNKEEQDKEDQEDLNMEQQQTLQAQPTQQTQLNQSEKISTEKEHGDQDNKNKNNQNKD</sequence>
<evidence type="ECO:0000313" key="4">
    <source>
        <dbReference type="EMBL" id="AHF08670.1"/>
    </source>
</evidence>